<evidence type="ECO:0000256" key="5">
    <source>
        <dbReference type="ARBA" id="ARBA00022723"/>
    </source>
</evidence>
<keyword evidence="8 18" id="KW-1133">Transmembrane helix</keyword>
<sequence>ILVYRVFKNESKTTVKILHGGIHLISLVATIVGLVSVFGYHSAQNIPDMYSLHSWCGLISIILFCVQ</sequence>
<reference evidence="20 21" key="1">
    <citation type="journal article" date="2018" name="Nat. Ecol. Evol.">
        <title>Shark genomes provide insights into elasmobranch evolution and the origin of vertebrates.</title>
        <authorList>
            <person name="Hara Y"/>
            <person name="Yamaguchi K"/>
            <person name="Onimaru K"/>
            <person name="Kadota M"/>
            <person name="Koyanagi M"/>
            <person name="Keeley SD"/>
            <person name="Tatsumi K"/>
            <person name="Tanaka K"/>
            <person name="Motone F"/>
            <person name="Kageyama Y"/>
            <person name="Nozu R"/>
            <person name="Adachi N"/>
            <person name="Nishimura O"/>
            <person name="Nakagawa R"/>
            <person name="Tanegashima C"/>
            <person name="Kiyatake I"/>
            <person name="Matsumoto R"/>
            <person name="Murakumo K"/>
            <person name="Nishida K"/>
            <person name="Terakita A"/>
            <person name="Kuratani S"/>
            <person name="Sato K"/>
            <person name="Hyodo S Kuraku.S."/>
        </authorList>
    </citation>
    <scope>NUCLEOTIDE SEQUENCE [LARGE SCALE GENOMIC DNA]</scope>
</reference>
<keyword evidence="6" id="KW-1278">Translocase</keyword>
<evidence type="ECO:0000256" key="14">
    <source>
        <dbReference type="ARBA" id="ARBA00030896"/>
    </source>
</evidence>
<evidence type="ECO:0000313" key="20">
    <source>
        <dbReference type="EMBL" id="GCB83271.1"/>
    </source>
</evidence>
<accession>A0A401QD13</accession>
<keyword evidence="4 18" id="KW-0812">Transmembrane</keyword>
<evidence type="ECO:0000256" key="9">
    <source>
        <dbReference type="ARBA" id="ARBA00023004"/>
    </source>
</evidence>
<evidence type="ECO:0000256" key="2">
    <source>
        <dbReference type="ARBA" id="ARBA00022448"/>
    </source>
</evidence>
<organism evidence="20 21">
    <name type="scientific">Scyliorhinus torazame</name>
    <name type="common">Cloudy catshark</name>
    <name type="synonym">Catulus torazame</name>
    <dbReference type="NCBI Taxonomy" id="75743"/>
    <lineage>
        <taxon>Eukaryota</taxon>
        <taxon>Metazoa</taxon>
        <taxon>Chordata</taxon>
        <taxon>Craniata</taxon>
        <taxon>Vertebrata</taxon>
        <taxon>Chondrichthyes</taxon>
        <taxon>Elasmobranchii</taxon>
        <taxon>Galeomorphii</taxon>
        <taxon>Galeoidea</taxon>
        <taxon>Carcharhiniformes</taxon>
        <taxon>Scyliorhinidae</taxon>
        <taxon>Scyliorhinus</taxon>
    </lineage>
</organism>
<dbReference type="AlphaFoldDB" id="A0A401QD13"/>
<evidence type="ECO:0000259" key="19">
    <source>
        <dbReference type="PROSITE" id="PS50939"/>
    </source>
</evidence>
<dbReference type="PANTHER" id="PTHR10106:SF14">
    <property type="entry name" value="TRANSMEMBRANE ASCORBATE-DEPENDENT REDUCTASE CYB561"/>
    <property type="match status" value="1"/>
</dbReference>
<comment type="catalytic activity">
    <reaction evidence="17">
        <text>monodehydro-L-ascorbate radical(out) + L-ascorbate(in) = monodehydro-L-ascorbate radical(in) + L-ascorbate(out)</text>
        <dbReference type="Rhea" id="RHEA:66524"/>
        <dbReference type="ChEBI" id="CHEBI:38290"/>
        <dbReference type="ChEBI" id="CHEBI:59513"/>
    </reaction>
    <physiologicalReaction direction="left-to-right" evidence="17">
        <dbReference type="Rhea" id="RHEA:66525"/>
    </physiologicalReaction>
</comment>
<dbReference type="InterPro" id="IPR043205">
    <property type="entry name" value="CYB561/CYBRD1-like"/>
</dbReference>
<dbReference type="InterPro" id="IPR006593">
    <property type="entry name" value="Cyt_b561/ferric_Rdtase_TM"/>
</dbReference>
<dbReference type="OrthoDB" id="907479at2759"/>
<evidence type="ECO:0000256" key="13">
    <source>
        <dbReference type="ARBA" id="ARBA00024231"/>
    </source>
</evidence>
<keyword evidence="7" id="KW-0249">Electron transport</keyword>
<feature type="non-terminal residue" evidence="20">
    <location>
        <position position="1"/>
    </location>
</feature>
<protein>
    <recommendedName>
        <fullName evidence="13">Transmembrane ascorbate-dependent reductase CYB561</fullName>
    </recommendedName>
    <alternativeName>
        <fullName evidence="14">Cytochrome b-561</fullName>
    </alternativeName>
    <alternativeName>
        <fullName evidence="15">Cytochrome b561</fullName>
    </alternativeName>
</protein>
<keyword evidence="21" id="KW-1185">Reference proteome</keyword>
<evidence type="ECO:0000256" key="15">
    <source>
        <dbReference type="ARBA" id="ARBA00032709"/>
    </source>
</evidence>
<dbReference type="Pfam" id="PF03188">
    <property type="entry name" value="Cytochrom_B561"/>
    <property type="match status" value="1"/>
</dbReference>
<comment type="subcellular location">
    <subcellularLocation>
        <location evidence="12">Cytoplasmic vesicle</location>
        <location evidence="12">Secretory vesicle</location>
        <location evidence="12">Chromaffin granule membrane</location>
        <topology evidence="12">Multi-pass membrane protein</topology>
    </subcellularLocation>
</comment>
<feature type="transmembrane region" description="Helical" evidence="18">
    <location>
        <begin position="21"/>
        <end position="43"/>
    </location>
</feature>
<evidence type="ECO:0000256" key="16">
    <source>
        <dbReference type="ARBA" id="ARBA00045973"/>
    </source>
</evidence>
<feature type="non-terminal residue" evidence="20">
    <location>
        <position position="67"/>
    </location>
</feature>
<keyword evidence="2" id="KW-0813">Transport</keyword>
<evidence type="ECO:0000256" key="1">
    <source>
        <dbReference type="ARBA" id="ARBA00001970"/>
    </source>
</evidence>
<dbReference type="EMBL" id="BFAA01031985">
    <property type="protein sequence ID" value="GCB83271.1"/>
    <property type="molecule type" value="Genomic_DNA"/>
</dbReference>
<comment type="cofactor">
    <cofactor evidence="1">
        <name>heme b</name>
        <dbReference type="ChEBI" id="CHEBI:60344"/>
    </cofactor>
</comment>
<comment type="caution">
    <text evidence="20">The sequence shown here is derived from an EMBL/GenBank/DDBJ whole genome shotgun (WGS) entry which is preliminary data.</text>
</comment>
<name>A0A401QD13_SCYTO</name>
<proteinExistence type="predicted"/>
<dbReference type="STRING" id="75743.A0A401QD13"/>
<evidence type="ECO:0000256" key="18">
    <source>
        <dbReference type="SAM" id="Phobius"/>
    </source>
</evidence>
<evidence type="ECO:0000313" key="21">
    <source>
        <dbReference type="Proteomes" id="UP000288216"/>
    </source>
</evidence>
<evidence type="ECO:0000256" key="6">
    <source>
        <dbReference type="ARBA" id="ARBA00022967"/>
    </source>
</evidence>
<dbReference type="Proteomes" id="UP000288216">
    <property type="component" value="Unassembled WGS sequence"/>
</dbReference>
<evidence type="ECO:0000256" key="8">
    <source>
        <dbReference type="ARBA" id="ARBA00022989"/>
    </source>
</evidence>
<keyword evidence="5" id="KW-0479">Metal-binding</keyword>
<dbReference type="PANTHER" id="PTHR10106">
    <property type="entry name" value="CYTOCHROME B561-RELATED"/>
    <property type="match status" value="1"/>
</dbReference>
<dbReference type="GO" id="GO:0042584">
    <property type="term" value="C:chromaffin granule membrane"/>
    <property type="evidence" value="ECO:0007669"/>
    <property type="project" value="UniProtKB-SubCell"/>
</dbReference>
<dbReference type="GO" id="GO:0005765">
    <property type="term" value="C:lysosomal membrane"/>
    <property type="evidence" value="ECO:0007669"/>
    <property type="project" value="TreeGrafter"/>
</dbReference>
<comment type="function">
    <text evidence="16">Transmembrane reductase that uses ascorbate as an electron donor in the cytoplasm and transfers electrons across membranes to reduce monodehydro-L-ascorbate radical in the lumen of secretory vesicles. It is therefore involved the regeneration and homeostasis within secretory vesicles of ascorbate which in turn provides reducing equivalents needed to support the activity of intravesicular enzymes.</text>
</comment>
<dbReference type="GO" id="GO:0046872">
    <property type="term" value="F:metal ion binding"/>
    <property type="evidence" value="ECO:0007669"/>
    <property type="project" value="UniProtKB-KW"/>
</dbReference>
<dbReference type="PROSITE" id="PS50939">
    <property type="entry name" value="CYTOCHROME_B561"/>
    <property type="match status" value="1"/>
</dbReference>
<feature type="transmembrane region" description="Helical" evidence="18">
    <location>
        <begin position="49"/>
        <end position="66"/>
    </location>
</feature>
<evidence type="ECO:0000256" key="10">
    <source>
        <dbReference type="ARBA" id="ARBA00023136"/>
    </source>
</evidence>
<evidence type="ECO:0000256" key="17">
    <source>
        <dbReference type="ARBA" id="ARBA00047447"/>
    </source>
</evidence>
<keyword evidence="3" id="KW-0349">Heme</keyword>
<dbReference type="Gene3D" id="1.20.120.1770">
    <property type="match status" value="1"/>
</dbReference>
<keyword evidence="10 18" id="KW-0472">Membrane</keyword>
<evidence type="ECO:0000256" key="4">
    <source>
        <dbReference type="ARBA" id="ARBA00022692"/>
    </source>
</evidence>
<gene>
    <name evidence="20" type="ORF">scyTo_0023661</name>
</gene>
<evidence type="ECO:0000256" key="3">
    <source>
        <dbReference type="ARBA" id="ARBA00022617"/>
    </source>
</evidence>
<dbReference type="GO" id="GO:0016491">
    <property type="term" value="F:oxidoreductase activity"/>
    <property type="evidence" value="ECO:0007669"/>
    <property type="project" value="InterPro"/>
</dbReference>
<evidence type="ECO:0000256" key="7">
    <source>
        <dbReference type="ARBA" id="ARBA00022982"/>
    </source>
</evidence>
<keyword evidence="9" id="KW-0408">Iron</keyword>
<feature type="domain" description="Cytochrome b561" evidence="19">
    <location>
        <begin position="1"/>
        <end position="67"/>
    </location>
</feature>
<keyword evidence="11" id="KW-0968">Cytoplasmic vesicle</keyword>
<evidence type="ECO:0000256" key="11">
    <source>
        <dbReference type="ARBA" id="ARBA00023329"/>
    </source>
</evidence>
<evidence type="ECO:0000256" key="12">
    <source>
        <dbReference type="ARBA" id="ARBA00024185"/>
    </source>
</evidence>